<protein>
    <submittedName>
        <fullName evidence="1">Uncharacterized protein</fullName>
    </submittedName>
</protein>
<proteinExistence type="predicted"/>
<organism evidence="1 2">
    <name type="scientific">Escallonia herrerae</name>
    <dbReference type="NCBI Taxonomy" id="1293975"/>
    <lineage>
        <taxon>Eukaryota</taxon>
        <taxon>Viridiplantae</taxon>
        <taxon>Streptophyta</taxon>
        <taxon>Embryophyta</taxon>
        <taxon>Tracheophyta</taxon>
        <taxon>Spermatophyta</taxon>
        <taxon>Magnoliopsida</taxon>
        <taxon>eudicotyledons</taxon>
        <taxon>Gunneridae</taxon>
        <taxon>Pentapetalae</taxon>
        <taxon>asterids</taxon>
        <taxon>campanulids</taxon>
        <taxon>Escalloniales</taxon>
        <taxon>Escalloniaceae</taxon>
        <taxon>Escallonia</taxon>
    </lineage>
</organism>
<name>A0AA88VXF8_9ASTE</name>
<dbReference type="EMBL" id="JAVXUP010001016">
    <property type="protein sequence ID" value="KAK3017216.1"/>
    <property type="molecule type" value="Genomic_DNA"/>
</dbReference>
<evidence type="ECO:0000313" key="2">
    <source>
        <dbReference type="Proteomes" id="UP001188597"/>
    </source>
</evidence>
<accession>A0AA88VXF8</accession>
<sequence>MPDINDAKLNLEVYELTHKLKHDSNGQPLEEQDRPYVSKKAKAIRNCGDKRLKGCIRGTRETARDARASMHISLDQPPSSKNWKDEIAKIVQLEVQKMKEIEIAKLVEIEAEISATDAAEDGNDETFDELGG</sequence>
<comment type="caution">
    <text evidence="1">The sequence shown here is derived from an EMBL/GenBank/DDBJ whole genome shotgun (WGS) entry which is preliminary data.</text>
</comment>
<gene>
    <name evidence="1" type="ORF">RJ639_007134</name>
</gene>
<keyword evidence="2" id="KW-1185">Reference proteome</keyword>
<dbReference type="Proteomes" id="UP001188597">
    <property type="component" value="Unassembled WGS sequence"/>
</dbReference>
<evidence type="ECO:0000313" key="1">
    <source>
        <dbReference type="EMBL" id="KAK3017216.1"/>
    </source>
</evidence>
<reference evidence="1" key="1">
    <citation type="submission" date="2022-12" db="EMBL/GenBank/DDBJ databases">
        <title>Draft genome assemblies for two species of Escallonia (Escalloniales).</title>
        <authorList>
            <person name="Chanderbali A."/>
            <person name="Dervinis C."/>
            <person name="Anghel I."/>
            <person name="Soltis D."/>
            <person name="Soltis P."/>
            <person name="Zapata F."/>
        </authorList>
    </citation>
    <scope>NUCLEOTIDE SEQUENCE</scope>
    <source>
        <strain evidence="1">UCBG64.0493</strain>
        <tissue evidence="1">Leaf</tissue>
    </source>
</reference>
<dbReference type="AlphaFoldDB" id="A0AA88VXF8"/>